<evidence type="ECO:0008006" key="3">
    <source>
        <dbReference type="Google" id="ProtNLM"/>
    </source>
</evidence>
<reference evidence="1 2" key="1">
    <citation type="journal article" date="2019" name="Nat. Ecol. Evol.">
        <title>Megaphylogeny resolves global patterns of mushroom evolution.</title>
        <authorList>
            <person name="Varga T."/>
            <person name="Krizsan K."/>
            <person name="Foldi C."/>
            <person name="Dima B."/>
            <person name="Sanchez-Garcia M."/>
            <person name="Sanchez-Ramirez S."/>
            <person name="Szollosi G.J."/>
            <person name="Szarkandi J.G."/>
            <person name="Papp V."/>
            <person name="Albert L."/>
            <person name="Andreopoulos W."/>
            <person name="Angelini C."/>
            <person name="Antonin V."/>
            <person name="Barry K.W."/>
            <person name="Bougher N.L."/>
            <person name="Buchanan P."/>
            <person name="Buyck B."/>
            <person name="Bense V."/>
            <person name="Catcheside P."/>
            <person name="Chovatia M."/>
            <person name="Cooper J."/>
            <person name="Damon W."/>
            <person name="Desjardin D."/>
            <person name="Finy P."/>
            <person name="Geml J."/>
            <person name="Haridas S."/>
            <person name="Hughes K."/>
            <person name="Justo A."/>
            <person name="Karasinski D."/>
            <person name="Kautmanova I."/>
            <person name="Kiss B."/>
            <person name="Kocsube S."/>
            <person name="Kotiranta H."/>
            <person name="LaButti K.M."/>
            <person name="Lechner B.E."/>
            <person name="Liimatainen K."/>
            <person name="Lipzen A."/>
            <person name="Lukacs Z."/>
            <person name="Mihaltcheva S."/>
            <person name="Morgado L.N."/>
            <person name="Niskanen T."/>
            <person name="Noordeloos M.E."/>
            <person name="Ohm R.A."/>
            <person name="Ortiz-Santana B."/>
            <person name="Ovrebo C."/>
            <person name="Racz N."/>
            <person name="Riley R."/>
            <person name="Savchenko A."/>
            <person name="Shiryaev A."/>
            <person name="Soop K."/>
            <person name="Spirin V."/>
            <person name="Szebenyi C."/>
            <person name="Tomsovsky M."/>
            <person name="Tulloss R.E."/>
            <person name="Uehling J."/>
            <person name="Grigoriev I.V."/>
            <person name="Vagvolgyi C."/>
            <person name="Papp T."/>
            <person name="Martin F.M."/>
            <person name="Miettinen O."/>
            <person name="Hibbett D.S."/>
            <person name="Nagy L.G."/>
        </authorList>
    </citation>
    <scope>NUCLEOTIDE SEQUENCE [LARGE SCALE GENOMIC DNA]</scope>
    <source>
        <strain evidence="1 2">CBS 166.37</strain>
    </source>
</reference>
<dbReference type="SUPFAM" id="SSF52047">
    <property type="entry name" value="RNI-like"/>
    <property type="match status" value="1"/>
</dbReference>
<dbReference type="CDD" id="cd09917">
    <property type="entry name" value="F-box_SF"/>
    <property type="match status" value="1"/>
</dbReference>
<dbReference type="STRING" id="68775.A0A5C3MFT5"/>
<dbReference type="InterPro" id="IPR036047">
    <property type="entry name" value="F-box-like_dom_sf"/>
</dbReference>
<proteinExistence type="predicted"/>
<keyword evidence="2" id="KW-1185">Reference proteome</keyword>
<accession>A0A5C3MFT5</accession>
<evidence type="ECO:0000313" key="1">
    <source>
        <dbReference type="EMBL" id="TFK44090.1"/>
    </source>
</evidence>
<dbReference type="AlphaFoldDB" id="A0A5C3MFT5"/>
<sequence length="423" mass="47804">MHTSGPSSTFYLPQELVDHIIDHLHDDPVSLSHCSLVCHAWLRTSRLHLFAKVNLKAGSPHTPAVVPPEDRCRSLYRLLKRSPEIIPHIRELDICEGSPAHHSPEVRSTTWVTVEWSLPPLLKMLTHLKRLDFAATSTMHWKTLPPGFQEAICTLLARPSLTYIRLHHWSFPDLVSLAKPLSACRNLKALALSSTTVSDDSVPEAEDEIAATPEEQQPDYTAQRYCLEVLTLDYVYFGYLEYWLLSHRSTVDVTGLRELRVAHFPDPTVVEKLLLKIGGSLEHFHLKPGSWDVHAFDLGVNSGLRSIRLTLEEPEIAMDWVMTLLTSITNYNVLERIGLEFYMGLGKLEGWSALDALLVRPELSSLRQVEIGIFAPPSHADFIKVNEELGGIEGRGILRLYQLGIKSQRSSRQLTPRISHYES</sequence>
<dbReference type="InterPro" id="IPR032675">
    <property type="entry name" value="LRR_dom_sf"/>
</dbReference>
<dbReference type="EMBL" id="ML213590">
    <property type="protein sequence ID" value="TFK44090.1"/>
    <property type="molecule type" value="Genomic_DNA"/>
</dbReference>
<dbReference type="Gene3D" id="3.80.10.10">
    <property type="entry name" value="Ribonuclease Inhibitor"/>
    <property type="match status" value="1"/>
</dbReference>
<dbReference type="SUPFAM" id="SSF81383">
    <property type="entry name" value="F-box domain"/>
    <property type="match status" value="1"/>
</dbReference>
<dbReference type="OrthoDB" id="3070253at2759"/>
<protein>
    <recommendedName>
        <fullName evidence="3">F-box domain-containing protein</fullName>
    </recommendedName>
</protein>
<organism evidence="1 2">
    <name type="scientific">Crucibulum laeve</name>
    <dbReference type="NCBI Taxonomy" id="68775"/>
    <lineage>
        <taxon>Eukaryota</taxon>
        <taxon>Fungi</taxon>
        <taxon>Dikarya</taxon>
        <taxon>Basidiomycota</taxon>
        <taxon>Agaricomycotina</taxon>
        <taxon>Agaricomycetes</taxon>
        <taxon>Agaricomycetidae</taxon>
        <taxon>Agaricales</taxon>
        <taxon>Agaricineae</taxon>
        <taxon>Nidulariaceae</taxon>
        <taxon>Crucibulum</taxon>
    </lineage>
</organism>
<name>A0A5C3MFT5_9AGAR</name>
<gene>
    <name evidence="1" type="ORF">BDQ12DRAFT_672368</name>
</gene>
<dbReference type="Proteomes" id="UP000308652">
    <property type="component" value="Unassembled WGS sequence"/>
</dbReference>
<evidence type="ECO:0000313" key="2">
    <source>
        <dbReference type="Proteomes" id="UP000308652"/>
    </source>
</evidence>